<accession>A0A371X217</accession>
<keyword evidence="1" id="KW-0547">Nucleotide-binding</keyword>
<dbReference type="CDD" id="cd05387">
    <property type="entry name" value="BY-kinase"/>
    <property type="match status" value="1"/>
</dbReference>
<evidence type="ECO:0000256" key="2">
    <source>
        <dbReference type="ARBA" id="ARBA00022840"/>
    </source>
</evidence>
<evidence type="ECO:0000313" key="5">
    <source>
        <dbReference type="Proteomes" id="UP000262379"/>
    </source>
</evidence>
<evidence type="ECO:0000313" key="4">
    <source>
        <dbReference type="EMBL" id="RFC63262.1"/>
    </source>
</evidence>
<proteinExistence type="predicted"/>
<dbReference type="InterPro" id="IPR005702">
    <property type="entry name" value="Wzc-like_C"/>
</dbReference>
<name>A0A371X217_9HYPH</name>
<dbReference type="GO" id="GO:0005524">
    <property type="term" value="F:ATP binding"/>
    <property type="evidence" value="ECO:0007669"/>
    <property type="project" value="UniProtKB-KW"/>
</dbReference>
<dbReference type="SUPFAM" id="SSF52540">
    <property type="entry name" value="P-loop containing nucleoside triphosphate hydrolases"/>
    <property type="match status" value="1"/>
</dbReference>
<comment type="caution">
    <text evidence="4">The sequence shown here is derived from an EMBL/GenBank/DDBJ whole genome shotgun (WGS) entry which is preliminary data.</text>
</comment>
<organism evidence="4 5">
    <name type="scientific">Mesorhizobium denitrificans</name>
    <dbReference type="NCBI Taxonomy" id="2294114"/>
    <lineage>
        <taxon>Bacteria</taxon>
        <taxon>Pseudomonadati</taxon>
        <taxon>Pseudomonadota</taxon>
        <taxon>Alphaproteobacteria</taxon>
        <taxon>Hyphomicrobiales</taxon>
        <taxon>Phyllobacteriaceae</taxon>
        <taxon>Mesorhizobium</taxon>
    </lineage>
</organism>
<protein>
    <submittedName>
        <fullName evidence="4">Chromosome partitioning protein</fullName>
    </submittedName>
</protein>
<dbReference type="GO" id="GO:0005886">
    <property type="term" value="C:plasma membrane"/>
    <property type="evidence" value="ECO:0007669"/>
    <property type="project" value="TreeGrafter"/>
</dbReference>
<evidence type="ECO:0000256" key="3">
    <source>
        <dbReference type="SAM" id="MobiDB-lite"/>
    </source>
</evidence>
<dbReference type="AlphaFoldDB" id="A0A371X217"/>
<keyword evidence="2" id="KW-0067">ATP-binding</keyword>
<dbReference type="InterPro" id="IPR033756">
    <property type="entry name" value="YlxH/NBP35"/>
</dbReference>
<dbReference type="Pfam" id="PF10609">
    <property type="entry name" value="ParA"/>
    <property type="match status" value="1"/>
</dbReference>
<dbReference type="PANTHER" id="PTHR32309">
    <property type="entry name" value="TYROSINE-PROTEIN KINASE"/>
    <property type="match status" value="1"/>
</dbReference>
<evidence type="ECO:0000256" key="1">
    <source>
        <dbReference type="ARBA" id="ARBA00022741"/>
    </source>
</evidence>
<dbReference type="EMBL" id="QURN01000028">
    <property type="protein sequence ID" value="RFC63262.1"/>
    <property type="molecule type" value="Genomic_DNA"/>
</dbReference>
<dbReference type="GO" id="GO:0004713">
    <property type="term" value="F:protein tyrosine kinase activity"/>
    <property type="evidence" value="ECO:0007669"/>
    <property type="project" value="TreeGrafter"/>
</dbReference>
<dbReference type="InterPro" id="IPR050445">
    <property type="entry name" value="Bact_polysacc_biosynth/exp"/>
</dbReference>
<reference evidence="5" key="1">
    <citation type="submission" date="2018-08" db="EMBL/GenBank/DDBJ databases">
        <authorList>
            <person name="Im W.T."/>
        </authorList>
    </citation>
    <scope>NUCLEOTIDE SEQUENCE [LARGE SCALE GENOMIC DNA]</scope>
    <source>
        <strain evidence="5">LA-28</strain>
    </source>
</reference>
<keyword evidence="5" id="KW-1185">Reference proteome</keyword>
<gene>
    <name evidence="4" type="ORF">DY251_20820</name>
</gene>
<dbReference type="PANTHER" id="PTHR32309:SF13">
    <property type="entry name" value="FERRIC ENTEROBACTIN TRANSPORT PROTEIN FEPE"/>
    <property type="match status" value="1"/>
</dbReference>
<sequence length="288" mass="31429">MLNIQLALQKAKNNATDRWKQSAPATAPRQPKPVTPIAPTTAPAAVHALPVPRPQDDNWQSLNVWTPNERTLKENRVITLDHSDPARASFDMLRTKILQVMRQNGWRSIAITSPSAACGKSTVSSNLAFSFSHQVDCRTALLDLDLRRPSIGSTLGMKEMPSMESFLSGETGLNETFVRFGSNLAIAANNRAVTHASELLQGASAKSALATMQNRLGLDIVLYDLPPMLAFDDVLAFAPNVDCALIVTAAEMTTGAEADICEYELSQRTKVLGVVLNKCRYTPEKYGY</sequence>
<dbReference type="RefSeq" id="WP_116625832.1">
    <property type="nucleotide sequence ID" value="NZ_QURN01000028.1"/>
</dbReference>
<dbReference type="Gene3D" id="3.40.50.300">
    <property type="entry name" value="P-loop containing nucleotide triphosphate hydrolases"/>
    <property type="match status" value="1"/>
</dbReference>
<dbReference type="InterPro" id="IPR027417">
    <property type="entry name" value="P-loop_NTPase"/>
</dbReference>
<dbReference type="Proteomes" id="UP000262379">
    <property type="component" value="Unassembled WGS sequence"/>
</dbReference>
<feature type="region of interest" description="Disordered" evidence="3">
    <location>
        <begin position="13"/>
        <end position="34"/>
    </location>
</feature>